<keyword evidence="1" id="KW-0812">Transmembrane</keyword>
<dbReference type="EMBL" id="JAADJZ010000022">
    <property type="protein sequence ID" value="KAF2867649.1"/>
    <property type="molecule type" value="Genomic_DNA"/>
</dbReference>
<name>A0A7C8I0R4_9PLEO</name>
<dbReference type="AlphaFoldDB" id="A0A7C8I0R4"/>
<reference evidence="2 3" key="1">
    <citation type="submission" date="2020-01" db="EMBL/GenBank/DDBJ databases">
        <authorList>
            <consortium name="DOE Joint Genome Institute"/>
            <person name="Haridas S."/>
            <person name="Albert R."/>
            <person name="Binder M."/>
            <person name="Bloem J."/>
            <person name="Labutti K."/>
            <person name="Salamov A."/>
            <person name="Andreopoulos B."/>
            <person name="Baker S.E."/>
            <person name="Barry K."/>
            <person name="Bills G."/>
            <person name="Bluhm B.H."/>
            <person name="Cannon C."/>
            <person name="Castanera R."/>
            <person name="Culley D.E."/>
            <person name="Daum C."/>
            <person name="Ezra D."/>
            <person name="Gonzalez J.B."/>
            <person name="Henrissat B."/>
            <person name="Kuo A."/>
            <person name="Liang C."/>
            <person name="Lipzen A."/>
            <person name="Lutzoni F."/>
            <person name="Magnuson J."/>
            <person name="Mondo S."/>
            <person name="Nolan M."/>
            <person name="Ohm R."/>
            <person name="Pangilinan J."/>
            <person name="Park H.-J.H."/>
            <person name="Ramirez L."/>
            <person name="Alfaro M."/>
            <person name="Sun H."/>
            <person name="Tritt A."/>
            <person name="Yoshinaga Y."/>
            <person name="Zwiers L.-H.L."/>
            <person name="Turgeon B.G."/>
            <person name="Goodwin S.B."/>
            <person name="Spatafora J.W."/>
            <person name="Crous P.W."/>
            <person name="Grigoriev I.V."/>
        </authorList>
    </citation>
    <scope>NUCLEOTIDE SEQUENCE [LARGE SCALE GENOMIC DNA]</scope>
    <source>
        <strain evidence="2 3">CBS 611.86</strain>
    </source>
</reference>
<keyword evidence="3" id="KW-1185">Reference proteome</keyword>
<keyword evidence="1" id="KW-1133">Transmembrane helix</keyword>
<protein>
    <submittedName>
        <fullName evidence="2">Uncharacterized protein</fullName>
    </submittedName>
</protein>
<organism evidence="2 3">
    <name type="scientific">Massariosphaeria phaeospora</name>
    <dbReference type="NCBI Taxonomy" id="100035"/>
    <lineage>
        <taxon>Eukaryota</taxon>
        <taxon>Fungi</taxon>
        <taxon>Dikarya</taxon>
        <taxon>Ascomycota</taxon>
        <taxon>Pezizomycotina</taxon>
        <taxon>Dothideomycetes</taxon>
        <taxon>Pleosporomycetidae</taxon>
        <taxon>Pleosporales</taxon>
        <taxon>Pleosporales incertae sedis</taxon>
        <taxon>Massariosphaeria</taxon>
    </lineage>
</organism>
<proteinExistence type="predicted"/>
<evidence type="ECO:0000313" key="2">
    <source>
        <dbReference type="EMBL" id="KAF2867649.1"/>
    </source>
</evidence>
<accession>A0A7C8I0R4</accession>
<comment type="caution">
    <text evidence="2">The sequence shown here is derived from an EMBL/GenBank/DDBJ whole genome shotgun (WGS) entry which is preliminary data.</text>
</comment>
<keyword evidence="1" id="KW-0472">Membrane</keyword>
<evidence type="ECO:0000313" key="3">
    <source>
        <dbReference type="Proteomes" id="UP000481861"/>
    </source>
</evidence>
<sequence length="169" mass="19001">MDALLAPLLGVATTLIAIWCASALTDDFLHGRPRRSRSHRLARKHAYHPVLVPATSIDIDIKTTDVAISAPNPTSPAPPRKSTKRPFARNRNRKCIVPLLPALVEIPMGVRPFCASLRPRSSSRRVWAELQLQRRRSSLCVGSVRFRAVFVMLWFCGRACFLFLEFRTA</sequence>
<feature type="transmembrane region" description="Helical" evidence="1">
    <location>
        <begin position="144"/>
        <end position="164"/>
    </location>
</feature>
<dbReference type="Proteomes" id="UP000481861">
    <property type="component" value="Unassembled WGS sequence"/>
</dbReference>
<evidence type="ECO:0000256" key="1">
    <source>
        <dbReference type="SAM" id="Phobius"/>
    </source>
</evidence>
<gene>
    <name evidence="2" type="ORF">BDV95DRAFT_597864</name>
</gene>